<comment type="caution">
    <text evidence="1">The sequence shown here is derived from an EMBL/GenBank/DDBJ whole genome shotgun (WGS) entry which is preliminary data.</text>
</comment>
<reference evidence="1" key="1">
    <citation type="submission" date="2022-07" db="EMBL/GenBank/DDBJ databases">
        <authorList>
            <person name="Macas J."/>
            <person name="Novak P."/>
            <person name="Neumann P."/>
        </authorList>
    </citation>
    <scope>NUCLEOTIDE SEQUENCE</scope>
</reference>
<dbReference type="Proteomes" id="UP001152523">
    <property type="component" value="Unassembled WGS sequence"/>
</dbReference>
<name>A0AAV0DW20_9ASTE</name>
<sequence>MGVWCIKSHFSGSTPALHPIEPVGFSMSLQPTDPMFFSSFTAGPYTTGPSYSLFSSLPPQFPWALASPLAPPVVSRPAPQTSSPFFGSSFGGSPGVTRPQQDNPLFGSPMAALAQIVSHELQWESGC</sequence>
<protein>
    <submittedName>
        <fullName evidence="1">Uncharacterized protein</fullName>
    </submittedName>
</protein>
<evidence type="ECO:0000313" key="2">
    <source>
        <dbReference type="Proteomes" id="UP001152523"/>
    </source>
</evidence>
<keyword evidence="2" id="KW-1185">Reference proteome</keyword>
<proteinExistence type="predicted"/>
<organism evidence="1 2">
    <name type="scientific">Cuscuta epithymum</name>
    <dbReference type="NCBI Taxonomy" id="186058"/>
    <lineage>
        <taxon>Eukaryota</taxon>
        <taxon>Viridiplantae</taxon>
        <taxon>Streptophyta</taxon>
        <taxon>Embryophyta</taxon>
        <taxon>Tracheophyta</taxon>
        <taxon>Spermatophyta</taxon>
        <taxon>Magnoliopsida</taxon>
        <taxon>eudicotyledons</taxon>
        <taxon>Gunneridae</taxon>
        <taxon>Pentapetalae</taxon>
        <taxon>asterids</taxon>
        <taxon>lamiids</taxon>
        <taxon>Solanales</taxon>
        <taxon>Convolvulaceae</taxon>
        <taxon>Cuscuteae</taxon>
        <taxon>Cuscuta</taxon>
        <taxon>Cuscuta subgen. Cuscuta</taxon>
    </lineage>
</organism>
<dbReference type="EMBL" id="CAMAPF010000145">
    <property type="protein sequence ID" value="CAH9107771.1"/>
    <property type="molecule type" value="Genomic_DNA"/>
</dbReference>
<gene>
    <name evidence="1" type="ORF">CEPIT_LOCUS18116</name>
</gene>
<dbReference type="AlphaFoldDB" id="A0AAV0DW20"/>
<accession>A0AAV0DW20</accession>
<evidence type="ECO:0000313" key="1">
    <source>
        <dbReference type="EMBL" id="CAH9107771.1"/>
    </source>
</evidence>